<comment type="cofactor">
    <cofactor evidence="2">
        <name>[4Fe-4S] cluster</name>
        <dbReference type="ChEBI" id="CHEBI:49883"/>
    </cofactor>
</comment>
<evidence type="ECO:0000313" key="8">
    <source>
        <dbReference type="Proteomes" id="UP000290932"/>
    </source>
</evidence>
<keyword evidence="3" id="KW-0285">Flavoprotein</keyword>
<proteinExistence type="inferred from homology"/>
<evidence type="ECO:0000256" key="1">
    <source>
        <dbReference type="ARBA" id="ARBA00001917"/>
    </source>
</evidence>
<dbReference type="Pfam" id="PF03358">
    <property type="entry name" value="FMN_red"/>
    <property type="match status" value="1"/>
</dbReference>
<protein>
    <submittedName>
        <fullName evidence="7">Iron-sulfur protein</fullName>
    </submittedName>
</protein>
<dbReference type="PANTHER" id="PTHR43278:SF1">
    <property type="entry name" value="IRON-SULFUR FLAVOPROTEIN MJ1083"/>
    <property type="match status" value="1"/>
</dbReference>
<comment type="similarity">
    <text evidence="5">Belongs to the SsuE family. Isf subfamily.</text>
</comment>
<gene>
    <name evidence="7" type="ORF">ABH15_09715</name>
</gene>
<evidence type="ECO:0000256" key="2">
    <source>
        <dbReference type="ARBA" id="ARBA00001966"/>
    </source>
</evidence>
<dbReference type="AlphaFoldDB" id="A0A498H135"/>
<sequence>MRILGINGSPRGSKSQTLRLLNAVLDGARSAGAEVDYVDVCKLRIEYCNGCTVCYERGECVRKDDFSGLYRKMLESDGIVFASPNYINSVTGQIKTLLDRMADAIHCQMFTGKYGCAVSTAGGSGADEVADYLNSVLQILGANTVGKVGVVLGPDPEAIIPAERHAYELGKTLAGAILNRTTYPEQEELHAAMTDRMRRLVIANKDRWHHEYEHWSRIGTVPERLEEGRPE</sequence>
<evidence type="ECO:0000256" key="4">
    <source>
        <dbReference type="ARBA" id="ARBA00022643"/>
    </source>
</evidence>
<dbReference type="OrthoDB" id="9059at2157"/>
<accession>A0A498H135</accession>
<name>A0A498H135_9EURY</name>
<feature type="domain" description="NADPH-dependent FMN reductase-like" evidence="6">
    <location>
        <begin position="1"/>
        <end position="152"/>
    </location>
</feature>
<keyword evidence="4" id="KW-0288">FMN</keyword>
<dbReference type="RefSeq" id="WP_128694146.1">
    <property type="nucleotide sequence ID" value="NZ_LHQS01000002.1"/>
</dbReference>
<evidence type="ECO:0000256" key="3">
    <source>
        <dbReference type="ARBA" id="ARBA00022630"/>
    </source>
</evidence>
<dbReference type="InterPro" id="IPR005025">
    <property type="entry name" value="FMN_Rdtase-like_dom"/>
</dbReference>
<evidence type="ECO:0000256" key="5">
    <source>
        <dbReference type="ARBA" id="ARBA00038292"/>
    </source>
</evidence>
<comment type="cofactor">
    <cofactor evidence="1">
        <name>FMN</name>
        <dbReference type="ChEBI" id="CHEBI:58210"/>
    </cofactor>
</comment>
<reference evidence="7 8" key="1">
    <citation type="journal article" date="2015" name="Int. J. Syst. Evol. Microbiol.">
        <title>Methanoculleus taiwanensis sp. nov., a methanogen isolated from deep marine sediment at the deformation front area near Taiwan.</title>
        <authorList>
            <person name="Weng C.Y."/>
            <person name="Chen S.C."/>
            <person name="Lai M.C."/>
            <person name="Wu S.Y."/>
            <person name="Lin S."/>
            <person name="Yang T.F."/>
            <person name="Chen P.C."/>
        </authorList>
    </citation>
    <scope>NUCLEOTIDE SEQUENCE [LARGE SCALE GENOMIC DNA]</scope>
    <source>
        <strain evidence="7 8">CYW4</strain>
    </source>
</reference>
<organism evidence="7 8">
    <name type="scientific">Methanoculleus taiwanensis</name>
    <dbReference type="NCBI Taxonomy" id="1550565"/>
    <lineage>
        <taxon>Archaea</taxon>
        <taxon>Methanobacteriati</taxon>
        <taxon>Methanobacteriota</taxon>
        <taxon>Stenosarchaea group</taxon>
        <taxon>Methanomicrobia</taxon>
        <taxon>Methanomicrobiales</taxon>
        <taxon>Methanomicrobiaceae</taxon>
        <taxon>Methanoculleus</taxon>
    </lineage>
</organism>
<comment type="caution">
    <text evidence="7">The sequence shown here is derived from an EMBL/GenBank/DDBJ whole genome shotgun (WGS) entry which is preliminary data.</text>
</comment>
<keyword evidence="8" id="KW-1185">Reference proteome</keyword>
<dbReference type="EMBL" id="LHQS01000002">
    <property type="protein sequence ID" value="RXE56363.1"/>
    <property type="molecule type" value="Genomic_DNA"/>
</dbReference>
<dbReference type="InterPro" id="IPR029039">
    <property type="entry name" value="Flavoprotein-like_sf"/>
</dbReference>
<dbReference type="InterPro" id="IPR051796">
    <property type="entry name" value="ISF_SsuE-like"/>
</dbReference>
<dbReference type="GO" id="GO:0016491">
    <property type="term" value="F:oxidoreductase activity"/>
    <property type="evidence" value="ECO:0007669"/>
    <property type="project" value="InterPro"/>
</dbReference>
<dbReference type="PANTHER" id="PTHR43278">
    <property type="entry name" value="NAD(P)H-DEPENDENT FMN-CONTAINING OXIDOREDUCTASE YWQN-RELATED"/>
    <property type="match status" value="1"/>
</dbReference>
<dbReference type="SUPFAM" id="SSF52218">
    <property type="entry name" value="Flavoproteins"/>
    <property type="match status" value="1"/>
</dbReference>
<evidence type="ECO:0000313" key="7">
    <source>
        <dbReference type="EMBL" id="RXE56363.1"/>
    </source>
</evidence>
<dbReference type="Gene3D" id="3.40.50.360">
    <property type="match status" value="1"/>
</dbReference>
<evidence type="ECO:0000259" key="6">
    <source>
        <dbReference type="Pfam" id="PF03358"/>
    </source>
</evidence>
<dbReference type="Proteomes" id="UP000290932">
    <property type="component" value="Unassembled WGS sequence"/>
</dbReference>